<evidence type="ECO:0000256" key="13">
    <source>
        <dbReference type="SAM" id="Phobius"/>
    </source>
</evidence>
<evidence type="ECO:0000256" key="7">
    <source>
        <dbReference type="ARBA" id="ARBA00022989"/>
    </source>
</evidence>
<dbReference type="FunFam" id="1.10.3370.10:FF:000002">
    <property type="entry name" value="Transport Sec61 subunit alpha isoform 2"/>
    <property type="match status" value="1"/>
</dbReference>
<evidence type="ECO:0000313" key="16">
    <source>
        <dbReference type="EMBL" id="CAD7279875.1"/>
    </source>
</evidence>
<evidence type="ECO:0000256" key="10">
    <source>
        <dbReference type="RuleBase" id="RU003484"/>
    </source>
</evidence>
<feature type="compositionally biased region" description="Polar residues" evidence="12">
    <location>
        <begin position="1883"/>
        <end position="1919"/>
    </location>
</feature>
<feature type="region of interest" description="Disordered" evidence="12">
    <location>
        <begin position="1839"/>
        <end position="1921"/>
    </location>
</feature>
<feature type="transmembrane region" description="Helical" evidence="13">
    <location>
        <begin position="139"/>
        <end position="161"/>
    </location>
</feature>
<keyword evidence="6 10" id="KW-0653">Protein transport</keyword>
<organism evidence="16">
    <name type="scientific">Notodromas monacha</name>
    <dbReference type="NCBI Taxonomy" id="399045"/>
    <lineage>
        <taxon>Eukaryota</taxon>
        <taxon>Metazoa</taxon>
        <taxon>Ecdysozoa</taxon>
        <taxon>Arthropoda</taxon>
        <taxon>Crustacea</taxon>
        <taxon>Oligostraca</taxon>
        <taxon>Ostracoda</taxon>
        <taxon>Podocopa</taxon>
        <taxon>Podocopida</taxon>
        <taxon>Cypridocopina</taxon>
        <taxon>Cypridoidea</taxon>
        <taxon>Cyprididae</taxon>
        <taxon>Notodromas</taxon>
    </lineage>
</organism>
<evidence type="ECO:0000256" key="4">
    <source>
        <dbReference type="ARBA" id="ARBA00022692"/>
    </source>
</evidence>
<feature type="compositionally biased region" description="Basic and acidic residues" evidence="12">
    <location>
        <begin position="1741"/>
        <end position="1762"/>
    </location>
</feature>
<feature type="compositionally biased region" description="Basic and acidic residues" evidence="12">
    <location>
        <begin position="1449"/>
        <end position="1471"/>
    </location>
</feature>
<keyword evidence="4 10" id="KW-0812">Transmembrane</keyword>
<dbReference type="Pfam" id="PF10559">
    <property type="entry name" value="Plug_translocon"/>
    <property type="match status" value="1"/>
</dbReference>
<keyword evidence="9 13" id="KW-0472">Membrane</keyword>
<evidence type="ECO:0000256" key="11">
    <source>
        <dbReference type="RuleBase" id="RU004349"/>
    </source>
</evidence>
<feature type="region of interest" description="Disordered" evidence="12">
    <location>
        <begin position="1524"/>
        <end position="1543"/>
    </location>
</feature>
<dbReference type="PROSITE" id="PS00755">
    <property type="entry name" value="SECY_1"/>
    <property type="match status" value="1"/>
</dbReference>
<evidence type="ECO:0000256" key="9">
    <source>
        <dbReference type="ARBA" id="ARBA00023136"/>
    </source>
</evidence>
<accession>A0A7R9BQV2</accession>
<dbReference type="Proteomes" id="UP000678499">
    <property type="component" value="Unassembled WGS sequence"/>
</dbReference>
<dbReference type="GO" id="GO:0015031">
    <property type="term" value="P:protein transport"/>
    <property type="evidence" value="ECO:0007669"/>
    <property type="project" value="UniProtKB-KW"/>
</dbReference>
<feature type="transmembrane region" description="Helical" evidence="13">
    <location>
        <begin position="201"/>
        <end position="217"/>
    </location>
</feature>
<dbReference type="NCBIfam" id="TIGR00967">
    <property type="entry name" value="3a0501s007"/>
    <property type="match status" value="1"/>
</dbReference>
<evidence type="ECO:0000256" key="2">
    <source>
        <dbReference type="ARBA" id="ARBA00005751"/>
    </source>
</evidence>
<dbReference type="Pfam" id="PF00344">
    <property type="entry name" value="SecY"/>
    <property type="match status" value="1"/>
</dbReference>
<feature type="transmembrane region" description="Helical" evidence="13">
    <location>
        <begin position="238"/>
        <end position="254"/>
    </location>
</feature>
<sequence>MGVKFLDVIKPFCGILPEIAKPERKIQFREKVLWTAITLFIFLVCCQIPLFGIMSSDSADPFYWIRVILASNRGTLMELGISPIVTSGLIMQLLAGAKIIEVGDTPKDRALFNVFGMVITVGQAIVYVMTGMYGDPAEIGAGVCLLIVIQLFVAGLIVLLLDELLQKGYGLGSGISLFIATNICETIVWKALSPATVNTGRGTEFEGAIIALFHLLAMRQDKVRALREAFYRQNLPNLMNLLATVLVFAIGFRVDLPIKSARFRGQYSSYPIKLFYTSNIPIILQSALVSNLYIISQMLAVKFSGNFFVNLLGVWADVGSGGPARSYPVGGLCYYLSPPESLGHIAEDPVHAMLYICFMLGSCAFFSKTWIEVSGSSAKDVAKQLKDQQMVMRGHRDKSLIHELNRYIPTAAAFGGLCIGALSVLADFMGAIGSGTGILLAVTIIYQYLSDYLEDVHFCARFVGEALFELRHAARKNWPANGCVMNVREWVGLDFLAAVVPLLFIRSRLPTRSEVAGNCLIGLTVGYDRRSHSAILDVFAFGHRLDVTIDDPKRKCDVRIQPSEVPRFTVSSINIFSSSRARLATAVALCNPVQMPEGSQEYDPVFTDVPPFADSIEETTLAVLIVESKYFAHLSSIMLFKYNTLILLQVRIWIHIDEDVMEAETSVLCSVGKMLERKISMLFKGILVPERPPASGVIRFPIVEYMHFTMCLSRIGQLPFSRFSNGLRCSAFGSFSFSVVRPATSFNYRLSVIRKIDHHECYGILPFYSSSIMTVPRNEHFPSRLYSAVPKKDDEESRLKGGNGAHVLASGTETKETLFQRFKAMAKKYWYILIPVHIVTTGFWLAGFYVLAKSGLDVEGILERLGAPEVLMKPVRNSNAGYYAVVYACYKLVTPLRYVVTIGGTTVVVRYLTRFGYIKPMPNKQELLRMYEVGKDNFTKRQQAWRRRLKDLNWRLRVKENLKGKRKEFGSRYLFASENGVWFADWLTATPVLEFSAKSSDRMERNTIESFTRKRVKDSSVESAHLRGFPDAMIWDETSAVLLLEVWATEQESHHIKPANCCNHVLIRCSHGGRPANGEFGVFLDPFHVRGLADFDVSTLMGETPHSDETVFGGISETCCDIDGSAMTFLDALVAFVIHVAVDSGRTVSEGNRVAGTSTLGFRVRVHVNSRIVLLMAPRPKRKADDHRKKLERIKKSRIEKTYRENVRKIFEDLYELLWGDPEETPPSNKDILERALNNLKLCSAEKAEAEEKFLARETELKWKIQRLTALARKAERCAEGGEDSSQFEVSLDSRGTQTDFKELCSVCCDELGKPLSTSAFTVKASMKDGKPCLVVVPDKKEAKNFSKKRRKDVQPSTPVSASVAFSAAPPQIISMASSNGPLLVPKGPNGEIPIPRIMSQQSLLPVAPYPNFIFPQIISLIPAAVTGSVSLSGSETANVKQPVTVMKPAEEKAEDPKEPDPSTDDKTAEIESQREIESQLVDAADLEDLGAGILTPDPKPDADISTIEKSDAAKASISTSENVDTSLINPTPTVQTNETSVSLPTAEDWVEKSLLSHSAEKIMAPSTSGPVPTSDVTLLQPPPASVAVSVSNPMTTHFPQTSLSANVSLATTTDPCYSLSVQDFPLSDFVTSQSNFLPNISNCVEDSKTSETREKTNPKHALSDTDHSISSKIQQSCQETPATSTGSLSWLQNCWMNTSLDSPLDTWPAAKESCVPQAKSRNKPDPRSHDKRRQSGIKEPQLEAKDSLPLQPEKRTAKMEQKASSAAFLSVSQLVDKTPQDASLNEHTYAPSTVKVSAPRTVAMLSHQPQASSSSLQRSAYSAEALLRDQPSYYPDTYWNRGASKPSVAPQTSTYRGTKYQNNYAPSNQQQRSVVPQQTQRNTQNCSNPMPGSVNQHWAPWQSPNSQSTTSCGSSYQVGSVPQTVTTSSTSFSTFPSLSDSWNNRLDQTSTGFGANCYAQASSGSAVSGGCNTGNSLTGAELPLGHCWSNGTSTQIPRKPKQNSVPPASSTSLPSLFDQGNIVNQGTGFYGDGKSKATPPTYAQLMPSSSDRRQGVQQPAARDDNLQQAGHGKSGHTSNNLLNFSLNALFPDIDQKRETRQVVYCSVHFEWLDVTSPHSNRIERLRLVYIFEKEVFLRFMYGEPIETQSKTANAGSASVPFQAAVSQAPSFLDYHRAPNLTSFSHSTNATASLPSTGQMSAFPAAGTASQQLHVPFSPLITSNSTTTDQTSFNTLGFPSGAGLGQIMQNLNF</sequence>
<dbReference type="Pfam" id="PF06916">
    <property type="entry name" value="FAM210A-B_dom"/>
    <property type="match status" value="1"/>
</dbReference>
<proteinExistence type="inferred from homology"/>
<dbReference type="SUPFAM" id="SSF103491">
    <property type="entry name" value="Preprotein translocase SecY subunit"/>
    <property type="match status" value="1"/>
</dbReference>
<evidence type="ECO:0000256" key="12">
    <source>
        <dbReference type="SAM" id="MobiDB-lite"/>
    </source>
</evidence>
<dbReference type="Gene3D" id="1.10.3370.10">
    <property type="entry name" value="SecY subunit domain"/>
    <property type="match status" value="1"/>
</dbReference>
<feature type="transmembrane region" description="Helical" evidence="13">
    <location>
        <begin position="32"/>
        <end position="54"/>
    </location>
</feature>
<dbReference type="InterPro" id="IPR023201">
    <property type="entry name" value="SecY_dom_sf"/>
</dbReference>
<dbReference type="PANTHER" id="PTHR10906">
    <property type="entry name" value="SECY/SEC61-ALPHA FAMILY MEMBER"/>
    <property type="match status" value="1"/>
</dbReference>
<feature type="compositionally biased region" description="Polar residues" evidence="12">
    <location>
        <begin position="1850"/>
        <end position="1866"/>
    </location>
</feature>
<keyword evidence="8 10" id="KW-0811">Translocation</keyword>
<feature type="transmembrane region" description="Helical" evidence="13">
    <location>
        <begin position="112"/>
        <end position="133"/>
    </location>
</feature>
<evidence type="ECO:0000256" key="8">
    <source>
        <dbReference type="ARBA" id="ARBA00023010"/>
    </source>
</evidence>
<evidence type="ECO:0000256" key="3">
    <source>
        <dbReference type="ARBA" id="ARBA00022448"/>
    </source>
</evidence>
<dbReference type="EMBL" id="CAJPEX010001838">
    <property type="protein sequence ID" value="CAG0920027.1"/>
    <property type="molecule type" value="Genomic_DNA"/>
</dbReference>
<feature type="transmembrane region" description="Helical" evidence="13">
    <location>
        <begin position="829"/>
        <end position="852"/>
    </location>
</feature>
<dbReference type="OrthoDB" id="420669at2759"/>
<evidence type="ECO:0000256" key="6">
    <source>
        <dbReference type="ARBA" id="ARBA00022927"/>
    </source>
</evidence>
<keyword evidence="7 13" id="KW-1133">Transmembrane helix</keyword>
<feature type="transmembrane region" description="Helical" evidence="13">
    <location>
        <begin position="274"/>
        <end position="294"/>
    </location>
</feature>
<dbReference type="InterPro" id="IPR019561">
    <property type="entry name" value="Translocon_Sec61/SecY_plug_dom"/>
</dbReference>
<dbReference type="EMBL" id="OA883875">
    <property type="protein sequence ID" value="CAD7279875.1"/>
    <property type="molecule type" value="Genomic_DNA"/>
</dbReference>
<keyword evidence="5" id="KW-0256">Endoplasmic reticulum</keyword>
<feature type="region of interest" description="Disordered" evidence="12">
    <location>
        <begin position="1641"/>
        <end position="1679"/>
    </location>
</feature>
<feature type="compositionally biased region" description="Basic and acidic residues" evidence="12">
    <location>
        <begin position="1646"/>
        <end position="1670"/>
    </location>
</feature>
<feature type="region of interest" description="Disordered" evidence="12">
    <location>
        <begin position="1713"/>
        <end position="1763"/>
    </location>
</feature>
<dbReference type="InterPro" id="IPR030659">
    <property type="entry name" value="SecY_CS"/>
</dbReference>
<feature type="transmembrane region" description="Helical" evidence="13">
    <location>
        <begin position="79"/>
        <end position="100"/>
    </location>
</feature>
<dbReference type="PROSITE" id="PS00756">
    <property type="entry name" value="SECY_2"/>
    <property type="match status" value="1"/>
</dbReference>
<gene>
    <name evidence="16" type="ORF">NMOB1V02_LOCUS7539</name>
</gene>
<feature type="transmembrane region" description="Helical" evidence="13">
    <location>
        <begin position="432"/>
        <end position="449"/>
    </location>
</feature>
<evidence type="ECO:0000313" key="17">
    <source>
        <dbReference type="Proteomes" id="UP000678499"/>
    </source>
</evidence>
<dbReference type="InterPro" id="IPR002208">
    <property type="entry name" value="SecY/SEC61-alpha"/>
</dbReference>
<feature type="domain" description="Translocon Sec61/SecY plug" evidence="15">
    <location>
        <begin position="40"/>
        <end position="74"/>
    </location>
</feature>
<evidence type="ECO:0000256" key="1">
    <source>
        <dbReference type="ARBA" id="ARBA00004477"/>
    </source>
</evidence>
<keyword evidence="17" id="KW-1185">Reference proteome</keyword>
<name>A0A7R9BQV2_9CRUS</name>
<keyword evidence="3 10" id="KW-0813">Transport</keyword>
<feature type="domain" description="DUF1279" evidence="14">
    <location>
        <begin position="820"/>
        <end position="906"/>
    </location>
</feature>
<dbReference type="GO" id="GO:0005789">
    <property type="term" value="C:endoplasmic reticulum membrane"/>
    <property type="evidence" value="ECO:0007669"/>
    <property type="project" value="UniProtKB-SubCell"/>
</dbReference>
<feature type="region of interest" description="Disordered" evidence="12">
    <location>
        <begin position="1992"/>
        <end position="2079"/>
    </location>
</feature>
<feature type="region of interest" description="Disordered" evidence="12">
    <location>
        <begin position="1436"/>
        <end position="1471"/>
    </location>
</feature>
<feature type="compositionally biased region" description="Polar residues" evidence="12">
    <location>
        <begin position="1992"/>
        <end position="2015"/>
    </location>
</feature>
<evidence type="ECO:0000259" key="14">
    <source>
        <dbReference type="Pfam" id="PF06916"/>
    </source>
</evidence>
<comment type="similarity">
    <text evidence="2 11">Belongs to the SecY/SEC61-alpha family.</text>
</comment>
<evidence type="ECO:0000259" key="15">
    <source>
        <dbReference type="Pfam" id="PF10559"/>
    </source>
</evidence>
<comment type="subcellular location">
    <subcellularLocation>
        <location evidence="1">Endoplasmic reticulum membrane</location>
        <topology evidence="1">Multi-pass membrane protein</topology>
    </subcellularLocation>
    <subcellularLocation>
        <location evidence="10">Membrane</location>
        <topology evidence="10">Multi-pass membrane protein</topology>
    </subcellularLocation>
</comment>
<protein>
    <recommendedName>
        <fullName evidence="18">Protein transport protein Sec61 subunit alpha</fullName>
    </recommendedName>
</protein>
<evidence type="ECO:0000256" key="5">
    <source>
        <dbReference type="ARBA" id="ARBA00022824"/>
    </source>
</evidence>
<feature type="transmembrane region" description="Helical" evidence="13">
    <location>
        <begin position="407"/>
        <end position="425"/>
    </location>
</feature>
<feature type="compositionally biased region" description="Low complexity" evidence="12">
    <location>
        <begin position="1867"/>
        <end position="1882"/>
    </location>
</feature>
<dbReference type="NCBIfam" id="NF006341">
    <property type="entry name" value="PRK08568.1-5"/>
    <property type="match status" value="1"/>
</dbReference>
<evidence type="ECO:0008006" key="18">
    <source>
        <dbReference type="Google" id="ProtNLM"/>
    </source>
</evidence>
<dbReference type="InterPro" id="IPR009688">
    <property type="entry name" value="FAM210A/B-like_dom"/>
</dbReference>
<reference evidence="16" key="1">
    <citation type="submission" date="2020-11" db="EMBL/GenBank/DDBJ databases">
        <authorList>
            <person name="Tran Van P."/>
        </authorList>
    </citation>
    <scope>NUCLEOTIDE SEQUENCE</scope>
</reference>
<feature type="transmembrane region" description="Helical" evidence="13">
    <location>
        <begin position="168"/>
        <end position="189"/>
    </location>
</feature>